<evidence type="ECO:0000256" key="3">
    <source>
        <dbReference type="ARBA" id="ARBA00005263"/>
    </source>
</evidence>
<accession>A0A8T0G9S0</accession>
<evidence type="ECO:0000256" key="6">
    <source>
        <dbReference type="ARBA" id="ARBA00023329"/>
    </source>
</evidence>
<comment type="subcellular location">
    <subcellularLocation>
        <location evidence="2 7">Cytoplasmic vesicle membrane</location>
        <topology evidence="2 7">Peripheral membrane protein</topology>
        <orientation evidence="2 7">Cytoplasmic side</orientation>
    </subcellularLocation>
    <subcellularLocation>
        <location evidence="7">Membrane</location>
        <location evidence="7">Coated pit</location>
        <topology evidence="7">Peripheral membrane protein</topology>
        <orientation evidence="7">Cytoplasmic side</orientation>
    </subcellularLocation>
    <text evidence="7">Cytoplasmic face of coated pits and vesicles.</text>
</comment>
<evidence type="ECO:0000256" key="4">
    <source>
        <dbReference type="ARBA" id="ARBA00023136"/>
    </source>
</evidence>
<comment type="similarity">
    <text evidence="3 7">Belongs to the clathrin light chain family.</text>
</comment>
<feature type="compositionally biased region" description="Pro residues" evidence="8">
    <location>
        <begin position="291"/>
        <end position="301"/>
    </location>
</feature>
<reference evidence="9 10" key="1">
    <citation type="submission" date="2020-06" db="EMBL/GenBank/DDBJ databases">
        <title>WGS assembly of Ceratodon purpureus strain R40.</title>
        <authorList>
            <person name="Carey S.B."/>
            <person name="Jenkins J."/>
            <person name="Shu S."/>
            <person name="Lovell J.T."/>
            <person name="Sreedasyam A."/>
            <person name="Maumus F."/>
            <person name="Tiley G.P."/>
            <person name="Fernandez-Pozo N."/>
            <person name="Barry K."/>
            <person name="Chen C."/>
            <person name="Wang M."/>
            <person name="Lipzen A."/>
            <person name="Daum C."/>
            <person name="Saski C.A."/>
            <person name="Payton A.C."/>
            <person name="Mcbreen J.C."/>
            <person name="Conrad R.E."/>
            <person name="Kollar L.M."/>
            <person name="Olsson S."/>
            <person name="Huttunen S."/>
            <person name="Landis J.B."/>
            <person name="Wickett N.J."/>
            <person name="Johnson M.G."/>
            <person name="Rensing S.A."/>
            <person name="Grimwood J."/>
            <person name="Schmutz J."/>
            <person name="Mcdaniel S.F."/>
        </authorList>
    </citation>
    <scope>NUCLEOTIDE SEQUENCE [LARGE SCALE GENOMIC DNA]</scope>
    <source>
        <strain evidence="9 10">R40</strain>
    </source>
</reference>
<dbReference type="Pfam" id="PF01086">
    <property type="entry name" value="Clathrin_lg_ch"/>
    <property type="match status" value="1"/>
</dbReference>
<feature type="compositionally biased region" description="Basic and acidic residues" evidence="8">
    <location>
        <begin position="194"/>
        <end position="211"/>
    </location>
</feature>
<feature type="region of interest" description="Disordered" evidence="8">
    <location>
        <begin position="238"/>
        <end position="359"/>
    </location>
</feature>
<evidence type="ECO:0000313" key="9">
    <source>
        <dbReference type="EMBL" id="KAG0556096.1"/>
    </source>
</evidence>
<feature type="region of interest" description="Disordered" evidence="8">
    <location>
        <begin position="166"/>
        <end position="211"/>
    </location>
</feature>
<dbReference type="GO" id="GO:0032050">
    <property type="term" value="F:clathrin heavy chain binding"/>
    <property type="evidence" value="ECO:0007669"/>
    <property type="project" value="TreeGrafter"/>
</dbReference>
<dbReference type="GO" id="GO:0072583">
    <property type="term" value="P:clathrin-dependent endocytosis"/>
    <property type="evidence" value="ECO:0007669"/>
    <property type="project" value="TreeGrafter"/>
</dbReference>
<feature type="compositionally biased region" description="Low complexity" evidence="8">
    <location>
        <begin position="336"/>
        <end position="353"/>
    </location>
</feature>
<evidence type="ECO:0000256" key="2">
    <source>
        <dbReference type="ARBA" id="ARBA00004180"/>
    </source>
</evidence>
<gene>
    <name evidence="9" type="ORF">KC19_11G025600</name>
</gene>
<organism evidence="9 10">
    <name type="scientific">Ceratodon purpureus</name>
    <name type="common">Fire moss</name>
    <name type="synonym">Dicranum purpureum</name>
    <dbReference type="NCBI Taxonomy" id="3225"/>
    <lineage>
        <taxon>Eukaryota</taxon>
        <taxon>Viridiplantae</taxon>
        <taxon>Streptophyta</taxon>
        <taxon>Embryophyta</taxon>
        <taxon>Bryophyta</taxon>
        <taxon>Bryophytina</taxon>
        <taxon>Bryopsida</taxon>
        <taxon>Dicranidae</taxon>
        <taxon>Pseudoditrichales</taxon>
        <taxon>Ditrichaceae</taxon>
        <taxon>Ceratodon</taxon>
    </lineage>
</organism>
<evidence type="ECO:0000256" key="8">
    <source>
        <dbReference type="SAM" id="MobiDB-lite"/>
    </source>
</evidence>
<keyword evidence="5 7" id="KW-0168">Coated pit</keyword>
<dbReference type="AlphaFoldDB" id="A0A8T0G9S0"/>
<evidence type="ECO:0000313" key="10">
    <source>
        <dbReference type="Proteomes" id="UP000822688"/>
    </source>
</evidence>
<proteinExistence type="inferred from homology"/>
<comment type="function">
    <text evidence="1 7">Clathrin is the major protein of the polyhedral coat of coated pits and vesicles.</text>
</comment>
<name>A0A8T0G9S0_CERPU</name>
<feature type="compositionally biased region" description="Basic and acidic residues" evidence="8">
    <location>
        <begin position="41"/>
        <end position="70"/>
    </location>
</feature>
<dbReference type="PANTHER" id="PTHR10639">
    <property type="entry name" value="CLATHRIN LIGHT CHAIN"/>
    <property type="match status" value="1"/>
</dbReference>
<dbReference type="Proteomes" id="UP000822688">
    <property type="component" value="Chromosome 11"/>
</dbReference>
<feature type="region of interest" description="Disordered" evidence="8">
    <location>
        <begin position="1"/>
        <end position="152"/>
    </location>
</feature>
<evidence type="ECO:0000256" key="7">
    <source>
        <dbReference type="RuleBase" id="RU363137"/>
    </source>
</evidence>
<feature type="compositionally biased region" description="Basic and acidic residues" evidence="8">
    <location>
        <begin position="245"/>
        <end position="258"/>
    </location>
</feature>
<dbReference type="EMBL" id="CM026432">
    <property type="protein sequence ID" value="KAG0556096.1"/>
    <property type="molecule type" value="Genomic_DNA"/>
</dbReference>
<dbReference type="InterPro" id="IPR000996">
    <property type="entry name" value="Clathrin_L-chain"/>
</dbReference>
<dbReference type="GO" id="GO:0030132">
    <property type="term" value="C:clathrin coat of coated pit"/>
    <property type="evidence" value="ECO:0007669"/>
    <property type="project" value="InterPro"/>
</dbReference>
<feature type="compositionally biased region" description="Basic and acidic residues" evidence="8">
    <location>
        <begin position="302"/>
        <end position="321"/>
    </location>
</feature>
<keyword evidence="4 7" id="KW-0472">Membrane</keyword>
<keyword evidence="6 7" id="KW-0968">Cytoplasmic vesicle</keyword>
<keyword evidence="10" id="KW-1185">Reference proteome</keyword>
<evidence type="ECO:0000256" key="1">
    <source>
        <dbReference type="ARBA" id="ARBA00003913"/>
    </source>
</evidence>
<dbReference type="GO" id="GO:0030130">
    <property type="term" value="C:clathrin coat of trans-Golgi network vesicle"/>
    <property type="evidence" value="ECO:0007669"/>
    <property type="project" value="InterPro"/>
</dbReference>
<dbReference type="GO" id="GO:0006886">
    <property type="term" value="P:intracellular protein transport"/>
    <property type="evidence" value="ECO:0007669"/>
    <property type="project" value="InterPro"/>
</dbReference>
<dbReference type="OrthoDB" id="782264at2759"/>
<comment type="caution">
    <text evidence="9">The sequence shown here is derived from an EMBL/GenBank/DDBJ whole genome shotgun (WGS) entry which is preliminary data.</text>
</comment>
<dbReference type="PANTHER" id="PTHR10639:SF7">
    <property type="entry name" value="CLATHRIN LIGHT CHAIN"/>
    <property type="match status" value="1"/>
</dbReference>
<protein>
    <recommendedName>
        <fullName evidence="7">Clathrin light chain</fullName>
    </recommendedName>
</protein>
<evidence type="ECO:0000256" key="5">
    <source>
        <dbReference type="ARBA" id="ARBA00023176"/>
    </source>
</evidence>
<feature type="compositionally biased region" description="Basic and acidic residues" evidence="8">
    <location>
        <begin position="166"/>
        <end position="176"/>
    </location>
</feature>
<dbReference type="GO" id="GO:0005198">
    <property type="term" value="F:structural molecule activity"/>
    <property type="evidence" value="ECO:0007669"/>
    <property type="project" value="InterPro"/>
</dbReference>
<sequence>MAYEGFSGGPDDLSEYSSFDSSARFDSSRLDSARFDSSFRAPDDFKPDHFGLDDNKEGFDDFKGASHGYDHPPPIYENDESSAPGMPGMYGFGSESPSEFPQRDFSAPEYTPEYSANPAEGSYNKELDQDLFGGDGGGPMLPPPEEMQEEGQVLRQWKRENMLRLQEKERTEKEKLQQIIDDADDYKDKHRAKRDTNREAQMKSNRDKELAYHADQDHFHKTAGKQYWKAVAELVPKELPASLEPKGRQMKEKKEKKSTFVALPGPKPGKPTDMGRFRQVLLKLKHNPPAHMIPPPPPPAKPEAKDGAKPEAGKEGEKGKENTPAAEAAPVDGAKTAEAAAPATPEQQPEQAESLMAVA</sequence>